<dbReference type="HOGENOM" id="CLU_1720331_0_0_14"/>
<accession>U5ND26</accession>
<protein>
    <submittedName>
        <fullName evidence="2">Uncharacterized protein</fullName>
    </submittedName>
</protein>
<gene>
    <name evidence="2" type="ORF">PRV_02520</name>
</gene>
<evidence type="ECO:0000313" key="2">
    <source>
        <dbReference type="EMBL" id="AGX89240.1"/>
    </source>
</evidence>
<keyword evidence="3" id="KW-1185">Reference proteome</keyword>
<feature type="region of interest" description="Disordered" evidence="1">
    <location>
        <begin position="139"/>
        <end position="164"/>
    </location>
</feature>
<reference evidence="2 3" key="1">
    <citation type="journal article" date="2013" name="Genome Announc.">
        <title>Genome Sequence of Mycoplasma parvum (Formerly Eperythrozoon parvum), a Diminutive Hemoplasma of the Pig.</title>
        <authorList>
            <person name="do Nascimento N.C."/>
            <person name="Dos Santos A.P."/>
            <person name="Chu Y."/>
            <person name="Guimaraes A.M."/>
            <person name="Pagliaro A."/>
            <person name="Messick J.B."/>
        </authorList>
    </citation>
    <scope>NUCLEOTIDE SEQUENCE [LARGE SCALE GENOMIC DNA]</scope>
    <source>
        <strain evidence="2 3">Indiana</strain>
    </source>
</reference>
<dbReference type="EMBL" id="CP006771">
    <property type="protein sequence ID" value="AGX89240.1"/>
    <property type="molecule type" value="Genomic_DNA"/>
</dbReference>
<name>U5ND26_9MOLU</name>
<dbReference type="RefSeq" id="WP_022770341.1">
    <property type="nucleotide sequence ID" value="NC_022575.1"/>
</dbReference>
<dbReference type="AlphaFoldDB" id="U5ND26"/>
<proteinExistence type="predicted"/>
<evidence type="ECO:0000313" key="3">
    <source>
        <dbReference type="Proteomes" id="UP000017119"/>
    </source>
</evidence>
<organism evidence="2 3">
    <name type="scientific">Mycoplasma parvum str. Indiana</name>
    <dbReference type="NCBI Taxonomy" id="1403316"/>
    <lineage>
        <taxon>Bacteria</taxon>
        <taxon>Bacillati</taxon>
        <taxon>Mycoplasmatota</taxon>
        <taxon>Mollicutes</taxon>
        <taxon>Mycoplasmataceae</taxon>
        <taxon>Mycoplasma</taxon>
    </lineage>
</organism>
<dbReference type="KEGG" id="mpv:PRV_02520"/>
<dbReference type="Proteomes" id="UP000017119">
    <property type="component" value="Chromosome"/>
</dbReference>
<dbReference type="PATRIC" id="fig|1403316.3.peg.473"/>
<dbReference type="STRING" id="1403316.PRV_02520"/>
<sequence>MNTFHTLSALFSTGAVVGGGVTFWVPPRSETIAHTIYLYNEKGISNVLKIGKKSQFSENFFENFESLLKVGDNRWEHKSLNYSLGKLSNTSWRIEGVSIPESYNWSSMHGNLNSENKGGFNGSITFYATGIKCKEMEDKVRENSPDNKSNSVSFTCKEDSEVRN</sequence>
<evidence type="ECO:0000256" key="1">
    <source>
        <dbReference type="SAM" id="MobiDB-lite"/>
    </source>
</evidence>